<evidence type="ECO:0000259" key="3">
    <source>
        <dbReference type="PROSITE" id="PS50158"/>
    </source>
</evidence>
<evidence type="ECO:0000313" key="5">
    <source>
        <dbReference type="Proteomes" id="UP001632038"/>
    </source>
</evidence>
<dbReference type="InterPro" id="IPR040256">
    <property type="entry name" value="At4g02000-like"/>
</dbReference>
<accession>A0ABD3DQH1</accession>
<protein>
    <recommendedName>
        <fullName evidence="3">CCHC-type domain-containing protein</fullName>
    </recommendedName>
</protein>
<feature type="compositionally biased region" description="Polar residues" evidence="2">
    <location>
        <begin position="306"/>
        <end position="336"/>
    </location>
</feature>
<dbReference type="PANTHER" id="PTHR31286">
    <property type="entry name" value="GLYCINE-RICH CELL WALL STRUCTURAL PROTEIN 1.8-LIKE"/>
    <property type="match status" value="1"/>
</dbReference>
<feature type="region of interest" description="Disordered" evidence="2">
    <location>
        <begin position="243"/>
        <end position="372"/>
    </location>
</feature>
<dbReference type="EMBL" id="JAVIJP010000016">
    <property type="protein sequence ID" value="KAL3643120.1"/>
    <property type="molecule type" value="Genomic_DNA"/>
</dbReference>
<dbReference type="PROSITE" id="PS50158">
    <property type="entry name" value="ZF_CCHC"/>
    <property type="match status" value="1"/>
</dbReference>
<dbReference type="InterPro" id="IPR025836">
    <property type="entry name" value="Zn_knuckle_CX2CX4HX4C"/>
</dbReference>
<dbReference type="InterPro" id="IPR001878">
    <property type="entry name" value="Znf_CCHC"/>
</dbReference>
<evidence type="ECO:0000256" key="2">
    <source>
        <dbReference type="SAM" id="MobiDB-lite"/>
    </source>
</evidence>
<dbReference type="PANTHER" id="PTHR31286:SF178">
    <property type="entry name" value="DUF4283 DOMAIN-CONTAINING PROTEIN"/>
    <property type="match status" value="1"/>
</dbReference>
<keyword evidence="5" id="KW-1185">Reference proteome</keyword>
<keyword evidence="1" id="KW-0863">Zinc-finger</keyword>
<feature type="domain" description="CCHC-type" evidence="3">
    <location>
        <begin position="202"/>
        <end position="217"/>
    </location>
</feature>
<dbReference type="GO" id="GO:0008270">
    <property type="term" value="F:zinc ion binding"/>
    <property type="evidence" value="ECO:0007669"/>
    <property type="project" value="UniProtKB-KW"/>
</dbReference>
<feature type="compositionally biased region" description="Polar residues" evidence="2">
    <location>
        <begin position="358"/>
        <end position="372"/>
    </location>
</feature>
<dbReference type="AlphaFoldDB" id="A0ABD3DQH1"/>
<dbReference type="InterPro" id="IPR025558">
    <property type="entry name" value="DUF4283"/>
</dbReference>
<dbReference type="Proteomes" id="UP001632038">
    <property type="component" value="Unassembled WGS sequence"/>
</dbReference>
<evidence type="ECO:0000256" key="1">
    <source>
        <dbReference type="PROSITE-ProRule" id="PRU00047"/>
    </source>
</evidence>
<dbReference type="Pfam" id="PF14392">
    <property type="entry name" value="zf-CCHC_4"/>
    <property type="match status" value="1"/>
</dbReference>
<dbReference type="Pfam" id="PF14111">
    <property type="entry name" value="DUF4283"/>
    <property type="match status" value="1"/>
</dbReference>
<proteinExistence type="predicted"/>
<sequence length="372" mass="41603">METNHEVNALADILDNQCIQSIELSPSNPDKENSLIAKILSSKPINMNVFKTTIIKAWNPAQRVDTNLLEENSMVFIFQAKKDMEKVLNLSWTFRDFQIITVKWPIEKSLKEIDLNHTGFWIRAFGIPVAYINQSTAKVIGNTIGKYLKADLDSPTQKWKNYVRIHTEIDIQKPLVSHIVLSCSGKSKIAVEIRYERLTDCCYKCGKLGHKMAACKEIENSGSKNYLGPWLKAENSLLKNPISSQNLNKTDEYPISKGESSRNYSITTGEGDRSNLTVETSPRSRLLDQINNSSDSLSGDPAPPATDTSDGMVSESYPTNPATPSDNWSPNKNLKPTNLFPDNPQPNKEKSPAIGPITQRNINQSQAHGLRK</sequence>
<evidence type="ECO:0000313" key="4">
    <source>
        <dbReference type="EMBL" id="KAL3643120.1"/>
    </source>
</evidence>
<reference evidence="5" key="1">
    <citation type="journal article" date="2024" name="IScience">
        <title>Strigolactones Initiate the Formation of Haustorium-like Structures in Castilleja.</title>
        <authorList>
            <person name="Buerger M."/>
            <person name="Peterson D."/>
            <person name="Chory J."/>
        </authorList>
    </citation>
    <scope>NUCLEOTIDE SEQUENCE [LARGE SCALE GENOMIC DNA]</scope>
</reference>
<comment type="caution">
    <text evidence="4">The sequence shown here is derived from an EMBL/GenBank/DDBJ whole genome shotgun (WGS) entry which is preliminary data.</text>
</comment>
<keyword evidence="1" id="KW-0479">Metal-binding</keyword>
<feature type="compositionally biased region" description="Polar residues" evidence="2">
    <location>
        <begin position="261"/>
        <end position="297"/>
    </location>
</feature>
<name>A0ABD3DQH1_9LAMI</name>
<gene>
    <name evidence="4" type="ORF">CASFOL_013935</name>
</gene>
<keyword evidence="1" id="KW-0862">Zinc</keyword>
<organism evidence="4 5">
    <name type="scientific">Castilleja foliolosa</name>
    <dbReference type="NCBI Taxonomy" id="1961234"/>
    <lineage>
        <taxon>Eukaryota</taxon>
        <taxon>Viridiplantae</taxon>
        <taxon>Streptophyta</taxon>
        <taxon>Embryophyta</taxon>
        <taxon>Tracheophyta</taxon>
        <taxon>Spermatophyta</taxon>
        <taxon>Magnoliopsida</taxon>
        <taxon>eudicotyledons</taxon>
        <taxon>Gunneridae</taxon>
        <taxon>Pentapetalae</taxon>
        <taxon>asterids</taxon>
        <taxon>lamiids</taxon>
        <taxon>Lamiales</taxon>
        <taxon>Orobanchaceae</taxon>
        <taxon>Pedicularideae</taxon>
        <taxon>Castillejinae</taxon>
        <taxon>Castilleja</taxon>
    </lineage>
</organism>